<evidence type="ECO:0000313" key="2">
    <source>
        <dbReference type="Proteomes" id="UP000278085"/>
    </source>
</evidence>
<dbReference type="AlphaFoldDB" id="A0A430HQP1"/>
<dbReference type="Proteomes" id="UP000278085">
    <property type="component" value="Unassembled WGS sequence"/>
</dbReference>
<sequence length="80" mass="9078">MSAKKAILSRITPDGLGYLVDKRSHEIFHFTFDKIPNYRGESTEQLGLVKGDDVSYESDDDGQVTKVIIPIRSSKKMFAW</sequence>
<accession>A0A430HQP1</accession>
<organism evidence="1 2">
    <name type="scientific">Massilia atriviolacea</name>
    <dbReference type="NCBI Taxonomy" id="2495579"/>
    <lineage>
        <taxon>Bacteria</taxon>
        <taxon>Pseudomonadati</taxon>
        <taxon>Pseudomonadota</taxon>
        <taxon>Betaproteobacteria</taxon>
        <taxon>Burkholderiales</taxon>
        <taxon>Oxalobacteraceae</taxon>
        <taxon>Telluria group</taxon>
        <taxon>Massilia</taxon>
    </lineage>
</organism>
<proteinExistence type="predicted"/>
<keyword evidence="2" id="KW-1185">Reference proteome</keyword>
<reference evidence="1 2" key="1">
    <citation type="submission" date="2018-12" db="EMBL/GenBank/DDBJ databases">
        <authorList>
            <person name="Yang E."/>
        </authorList>
    </citation>
    <scope>NUCLEOTIDE SEQUENCE [LARGE SCALE GENOMIC DNA]</scope>
    <source>
        <strain evidence="1 2">SOD</strain>
    </source>
</reference>
<comment type="caution">
    <text evidence="1">The sequence shown here is derived from an EMBL/GenBank/DDBJ whole genome shotgun (WGS) entry which is preliminary data.</text>
</comment>
<dbReference type="RefSeq" id="WP_126073189.1">
    <property type="nucleotide sequence ID" value="NZ_CP051166.1"/>
</dbReference>
<protein>
    <recommendedName>
        <fullName evidence="3">Cold-shock protein</fullName>
    </recommendedName>
</protein>
<gene>
    <name evidence="1" type="ORF">EJB06_06460</name>
</gene>
<evidence type="ECO:0000313" key="1">
    <source>
        <dbReference type="EMBL" id="RSZ59827.1"/>
    </source>
</evidence>
<name>A0A430HQP1_9BURK</name>
<evidence type="ECO:0008006" key="3">
    <source>
        <dbReference type="Google" id="ProtNLM"/>
    </source>
</evidence>
<dbReference type="EMBL" id="RXLQ01000003">
    <property type="protein sequence ID" value="RSZ59827.1"/>
    <property type="molecule type" value="Genomic_DNA"/>
</dbReference>